<dbReference type="GO" id="GO:0007283">
    <property type="term" value="P:spermatogenesis"/>
    <property type="evidence" value="ECO:0007669"/>
    <property type="project" value="InterPro"/>
</dbReference>
<dbReference type="GO" id="GO:0007131">
    <property type="term" value="P:reciprocal meiotic recombination"/>
    <property type="evidence" value="ECO:0007669"/>
    <property type="project" value="InterPro"/>
</dbReference>
<dbReference type="PANTHER" id="PTHR36686">
    <property type="entry name" value="SYNAPTONEMAL COMPLEX CENTRAL ELEMENT PROTEIN 3"/>
    <property type="match status" value="1"/>
</dbReference>
<name>A0A7K5EV25_POLCE</name>
<dbReference type="PANTHER" id="PTHR36686:SF1">
    <property type="entry name" value="SYNAPTONEMAL COMPLEX CENTRAL ELEMENT PROTEIN 3"/>
    <property type="match status" value="1"/>
</dbReference>
<feature type="non-terminal residue" evidence="1">
    <location>
        <position position="81"/>
    </location>
</feature>
<dbReference type="InterPro" id="IPR028145">
    <property type="entry name" value="Synaptonemal_3"/>
</dbReference>
<gene>
    <name evidence="1" type="primary">Syce3</name>
    <name evidence="1" type="ORF">POLCAE_R11436</name>
</gene>
<evidence type="ECO:0000313" key="2">
    <source>
        <dbReference type="Proteomes" id="UP000573697"/>
    </source>
</evidence>
<evidence type="ECO:0000313" key="1">
    <source>
        <dbReference type="EMBL" id="NWS36189.1"/>
    </source>
</evidence>
<dbReference type="GO" id="GO:0007130">
    <property type="term" value="P:synaptonemal complex assembly"/>
    <property type="evidence" value="ECO:0007669"/>
    <property type="project" value="InterPro"/>
</dbReference>
<comment type="caution">
    <text evidence="1">The sequence shown here is derived from an EMBL/GenBank/DDBJ whole genome shotgun (WGS) entry which is preliminary data.</text>
</comment>
<dbReference type="AlphaFoldDB" id="A0A7K5EV25"/>
<proteinExistence type="predicted"/>
<accession>A0A7K5EV25</accession>
<dbReference type="Pfam" id="PF15191">
    <property type="entry name" value="Synaptonemal_3"/>
    <property type="match status" value="1"/>
</dbReference>
<protein>
    <submittedName>
        <fullName evidence="1">SYCE3 protein</fullName>
    </submittedName>
</protein>
<organism evidence="1 2">
    <name type="scientific">Polioptila caerulea</name>
    <name type="common">Blue-grey gnatcatcher</name>
    <dbReference type="NCBI Taxonomy" id="66707"/>
    <lineage>
        <taxon>Eukaryota</taxon>
        <taxon>Metazoa</taxon>
        <taxon>Chordata</taxon>
        <taxon>Craniata</taxon>
        <taxon>Vertebrata</taxon>
        <taxon>Euteleostomi</taxon>
        <taxon>Archelosauria</taxon>
        <taxon>Archosauria</taxon>
        <taxon>Dinosauria</taxon>
        <taxon>Saurischia</taxon>
        <taxon>Theropoda</taxon>
        <taxon>Coelurosauria</taxon>
        <taxon>Aves</taxon>
        <taxon>Neognathae</taxon>
        <taxon>Neoaves</taxon>
        <taxon>Telluraves</taxon>
        <taxon>Australaves</taxon>
        <taxon>Passeriformes</taxon>
        <taxon>Certhiidae</taxon>
        <taxon>Polioptilinae</taxon>
        <taxon>Polioptila</taxon>
    </lineage>
</organism>
<feature type="non-terminal residue" evidence="1">
    <location>
        <position position="1"/>
    </location>
</feature>
<dbReference type="EMBL" id="VYXF01012559">
    <property type="protein sequence ID" value="NWS36189.1"/>
    <property type="molecule type" value="Genomic_DNA"/>
</dbReference>
<keyword evidence="2" id="KW-1185">Reference proteome</keyword>
<sequence>MAESESQEENYDDRGKKVDNFEMDMEELVAKMEELTVRVSWLAFDNIALQTNPELPRSMQHLEDVYLACKEQMKKRKEMLM</sequence>
<dbReference type="Proteomes" id="UP000573697">
    <property type="component" value="Unassembled WGS sequence"/>
</dbReference>
<reference evidence="1 2" key="1">
    <citation type="submission" date="2019-09" db="EMBL/GenBank/DDBJ databases">
        <title>Bird 10,000 Genomes (B10K) Project - Family phase.</title>
        <authorList>
            <person name="Zhang G."/>
        </authorList>
    </citation>
    <scope>NUCLEOTIDE SEQUENCE [LARGE SCALE GENOMIC DNA]</scope>
    <source>
        <strain evidence="1">B10K-DU-001-66</strain>
        <tissue evidence="1">Muscle</tissue>
    </source>
</reference>